<dbReference type="AlphaFoldDB" id="A0AB40D343"/>
<dbReference type="Pfam" id="PF00085">
    <property type="entry name" value="Thioredoxin"/>
    <property type="match status" value="1"/>
</dbReference>
<gene>
    <name evidence="3" type="primary">LOC120283988</name>
</gene>
<dbReference type="CDD" id="cd02947">
    <property type="entry name" value="TRX_family"/>
    <property type="match status" value="1"/>
</dbReference>
<feature type="domain" description="Thioredoxin" evidence="1">
    <location>
        <begin position="16"/>
        <end position="110"/>
    </location>
</feature>
<evidence type="ECO:0000313" key="3">
    <source>
        <dbReference type="RefSeq" id="XP_039146749.1"/>
    </source>
</evidence>
<evidence type="ECO:0000313" key="2">
    <source>
        <dbReference type="Proteomes" id="UP001515500"/>
    </source>
</evidence>
<dbReference type="PANTHER" id="PTHR10438:SF242">
    <property type="entry name" value="THIOREDOXIN-LIKE PROTEIN CXXS1"/>
    <property type="match status" value="1"/>
</dbReference>
<reference evidence="3" key="1">
    <citation type="submission" date="2025-08" db="UniProtKB">
        <authorList>
            <consortium name="RefSeq"/>
        </authorList>
    </citation>
    <scope>IDENTIFICATION</scope>
</reference>
<dbReference type="InterPro" id="IPR036249">
    <property type="entry name" value="Thioredoxin-like_sf"/>
</dbReference>
<accession>A0AB40D343</accession>
<keyword evidence="2" id="KW-1185">Reference proteome</keyword>
<sequence>MEAEEEGGVSSKVLKVDSEEAWDSFITKQHTQGIPVFVHFTAAWCVPSIAMNAFFEELAIKYQNIIMFLLVDKVAKKMEVKAMPTFVLIKDGKEVDRMVGANPEEINKRIHAFLQPLNQLNSE</sequence>
<dbReference type="SUPFAM" id="SSF52833">
    <property type="entry name" value="Thioredoxin-like"/>
    <property type="match status" value="1"/>
</dbReference>
<dbReference type="GeneID" id="120283988"/>
<dbReference type="InterPro" id="IPR013766">
    <property type="entry name" value="Thioredoxin_domain"/>
</dbReference>
<dbReference type="PANTHER" id="PTHR10438">
    <property type="entry name" value="THIOREDOXIN"/>
    <property type="match status" value="1"/>
</dbReference>
<proteinExistence type="predicted"/>
<dbReference type="Gene3D" id="3.40.30.10">
    <property type="entry name" value="Glutaredoxin"/>
    <property type="match status" value="1"/>
</dbReference>
<evidence type="ECO:0000259" key="1">
    <source>
        <dbReference type="Pfam" id="PF00085"/>
    </source>
</evidence>
<dbReference type="InterPro" id="IPR050620">
    <property type="entry name" value="Thioredoxin_H-type-like"/>
</dbReference>
<dbReference type="Proteomes" id="UP001515500">
    <property type="component" value="Chromosome 19"/>
</dbReference>
<name>A0AB40D343_DIOCR</name>
<dbReference type="RefSeq" id="XP_039146749.1">
    <property type="nucleotide sequence ID" value="XM_039290815.1"/>
</dbReference>
<protein>
    <submittedName>
        <fullName evidence="3">Thioredoxin-like protein CXXS1</fullName>
    </submittedName>
</protein>
<organism evidence="2 3">
    <name type="scientific">Dioscorea cayennensis subsp. rotundata</name>
    <name type="common">White Guinea yam</name>
    <name type="synonym">Dioscorea rotundata</name>
    <dbReference type="NCBI Taxonomy" id="55577"/>
    <lineage>
        <taxon>Eukaryota</taxon>
        <taxon>Viridiplantae</taxon>
        <taxon>Streptophyta</taxon>
        <taxon>Embryophyta</taxon>
        <taxon>Tracheophyta</taxon>
        <taxon>Spermatophyta</taxon>
        <taxon>Magnoliopsida</taxon>
        <taxon>Liliopsida</taxon>
        <taxon>Dioscoreales</taxon>
        <taxon>Dioscoreaceae</taxon>
        <taxon>Dioscorea</taxon>
    </lineage>
</organism>